<evidence type="ECO:0000259" key="1">
    <source>
        <dbReference type="Pfam" id="PF13622"/>
    </source>
</evidence>
<evidence type="ECO:0000313" key="2">
    <source>
        <dbReference type="EMBL" id="GAA94636.1"/>
    </source>
</evidence>
<organism evidence="2 3">
    <name type="scientific">Mixia osmundae (strain CBS 9802 / IAM 14324 / JCM 22182 / KY 12970)</name>
    <dbReference type="NCBI Taxonomy" id="764103"/>
    <lineage>
        <taxon>Eukaryota</taxon>
        <taxon>Fungi</taxon>
        <taxon>Dikarya</taxon>
        <taxon>Basidiomycota</taxon>
        <taxon>Pucciniomycotina</taxon>
        <taxon>Mixiomycetes</taxon>
        <taxon>Mixiales</taxon>
        <taxon>Mixiaceae</taxon>
        <taxon>Mixia</taxon>
    </lineage>
</organism>
<dbReference type="eggNOG" id="ENOG502SAAW">
    <property type="taxonomic scope" value="Eukaryota"/>
</dbReference>
<dbReference type="OrthoDB" id="2532955at2759"/>
<reference evidence="2 3" key="2">
    <citation type="journal article" date="2012" name="Open Biol.">
        <title>Characteristics of nucleosomes and linker DNA regions on the genome of the basidiomycete Mixia osmundae revealed by mono- and dinucleosome mapping.</title>
        <authorList>
            <person name="Nishida H."/>
            <person name="Kondo S."/>
            <person name="Matsumoto T."/>
            <person name="Suzuki Y."/>
            <person name="Yoshikawa H."/>
            <person name="Taylor T.D."/>
            <person name="Sugiyama J."/>
        </authorList>
    </citation>
    <scope>NUCLEOTIDE SEQUENCE [LARGE SCALE GENOMIC DNA]</scope>
    <source>
        <strain evidence="3">CBS 9802 / IAM 14324 / JCM 22182 / KY 12970</strain>
    </source>
</reference>
<proteinExistence type="predicted"/>
<feature type="domain" description="Acyl-CoA thioesterase-like N-terminal HotDog" evidence="1">
    <location>
        <begin position="27"/>
        <end position="112"/>
    </location>
</feature>
<dbReference type="HOGENOM" id="CLU_071618_0_0_1"/>
<name>G7DVM6_MIXOS</name>
<dbReference type="PANTHER" id="PTHR38110">
    <property type="entry name" value="CHROMOSOME 23, WHOLE GENOME SHOTGUN SEQUENCE"/>
    <property type="match status" value="1"/>
</dbReference>
<keyword evidence="3" id="KW-1185">Reference proteome</keyword>
<dbReference type="STRING" id="764103.G7DVM6"/>
<dbReference type="AlphaFoldDB" id="G7DVM6"/>
<dbReference type="EMBL" id="BABT02000044">
    <property type="protein sequence ID" value="GAA94636.1"/>
    <property type="molecule type" value="Genomic_DNA"/>
</dbReference>
<protein>
    <recommendedName>
        <fullName evidence="1">Acyl-CoA thioesterase-like N-terminal HotDog domain-containing protein</fullName>
    </recommendedName>
</protein>
<dbReference type="InterPro" id="IPR049449">
    <property type="entry name" value="TesB_ACOT8-like_N"/>
</dbReference>
<dbReference type="InterPro" id="IPR042171">
    <property type="entry name" value="Acyl-CoA_hotdog"/>
</dbReference>
<dbReference type="RefSeq" id="XP_014567756.1">
    <property type="nucleotide sequence ID" value="XM_014712270.1"/>
</dbReference>
<dbReference type="PANTHER" id="PTHR38110:SF1">
    <property type="entry name" value="THIOESTERASE DOMAIN-CONTAINING PROTEIN"/>
    <property type="match status" value="1"/>
</dbReference>
<dbReference type="Proteomes" id="UP000009131">
    <property type="component" value="Unassembled WGS sequence"/>
</dbReference>
<dbReference type="InterPro" id="IPR052389">
    <property type="entry name" value="Sec_Metab_Biosynth-Assoc"/>
</dbReference>
<dbReference type="InterPro" id="IPR029069">
    <property type="entry name" value="HotDog_dom_sf"/>
</dbReference>
<evidence type="ECO:0000313" key="3">
    <source>
        <dbReference type="Proteomes" id="UP000009131"/>
    </source>
</evidence>
<accession>G7DVM6</accession>
<comment type="caution">
    <text evidence="2">The sequence shown here is derived from an EMBL/GenBank/DDBJ whole genome shotgun (WGS) entry which is preliminary data.</text>
</comment>
<sequence length="336" mass="37752">MRLAEAIASTFAYETHTGKRVYKGNVDAEWTIGQVPHGGYMISLLANSCIQSQSNSRHPDIVHISAQMPVASTPGPFMTQISVLRAGRGYTDLHVELIQRGKVNIRATVIFGVLDPPPSEPHIDRQSLTLVPPDQRARRVPLDHPSAYESSPALKVFSFRHRIDWAIDRQAQSEYARINAEQERAGQGRDHDYLRWSAWLEVKDNPEGIRADMIPFFADMFENGPMMMPEDLKPKAAWFPTMTIAIQYMTRIDPASLDRFSSDSVGLWSGTRFVHKGAHEADVEVWTAPSRARIGQGEAQSGWRDRQRILAVSRQMALVVPADLNKRLGTRTDAKL</sequence>
<dbReference type="SUPFAM" id="SSF54637">
    <property type="entry name" value="Thioesterase/thiol ester dehydrase-isomerase"/>
    <property type="match status" value="1"/>
</dbReference>
<gene>
    <name evidence="2" type="primary">Mo01288</name>
    <name evidence="2" type="ORF">E5Q_01288</name>
</gene>
<dbReference type="Gene3D" id="2.40.160.210">
    <property type="entry name" value="Acyl-CoA thioesterase, double hotdog domain"/>
    <property type="match status" value="1"/>
</dbReference>
<reference evidence="2 3" key="1">
    <citation type="journal article" date="2011" name="J. Gen. Appl. Microbiol.">
        <title>Draft genome sequencing of the enigmatic basidiomycete Mixia osmundae.</title>
        <authorList>
            <person name="Nishida H."/>
            <person name="Nagatsuka Y."/>
            <person name="Sugiyama J."/>
        </authorList>
    </citation>
    <scope>NUCLEOTIDE SEQUENCE [LARGE SCALE GENOMIC DNA]</scope>
    <source>
        <strain evidence="3">CBS 9802 / IAM 14324 / JCM 22182 / KY 12970</strain>
    </source>
</reference>
<dbReference type="InParanoid" id="G7DVM6"/>
<dbReference type="Pfam" id="PF13622">
    <property type="entry name" value="4HBT_3"/>
    <property type="match status" value="1"/>
</dbReference>
<dbReference type="OMA" id="HETYLEV"/>